<sequence>MQIIILILWLSLLSSSAAKKTTSDKAEKCHSIGIDYRGKLNKSISGKPCKVWPSFYIYTFPGSGVGPHSFCRNPLGKMDGPFCITKLGLKGKMDETERCNVTCAPGMIQRKLDHVCETVVKEFDVGTLQKCVESCMKSKDCTDLSFKTGGSCYQCAKKDRGRKRSGYDMFAHFDMSKLNHCKVSKSVRRNRLLDSSECTDGAASEDCVIMCRAGYVGDVSVKCKKEGTEFEIKSDCEMGCYLEAADAKPMMDLRNCQSSNRKLVSKKDCVISCLSKLGEVEVKCKRAGAAFEVTERCKVPKCKINFVRDKAELKKIDLGDCDTKKSGPILLEQCNPLCKEKFKGTVVPNCNPNGFFDLNVHCFEEEKEEKSKKIKKKKK</sequence>
<gene>
    <name evidence="5" type="ORF">MHBO_000474</name>
</gene>
<evidence type="ECO:0000256" key="3">
    <source>
        <dbReference type="SAM" id="SignalP"/>
    </source>
</evidence>
<feature type="chain" id="PRO_5045964279" description="Kringle domain-containing protein" evidence="3">
    <location>
        <begin position="19"/>
        <end position="379"/>
    </location>
</feature>
<keyword evidence="6" id="KW-1185">Reference proteome</keyword>
<proteinExistence type="predicted"/>
<dbReference type="InterPro" id="IPR013806">
    <property type="entry name" value="Kringle-like"/>
</dbReference>
<protein>
    <recommendedName>
        <fullName evidence="4">Kringle domain-containing protein</fullName>
    </recommendedName>
</protein>
<keyword evidence="3" id="KW-0732">Signal</keyword>
<keyword evidence="2" id="KW-1015">Disulfide bond</keyword>
<dbReference type="InterPro" id="IPR038178">
    <property type="entry name" value="Kringle_sf"/>
</dbReference>
<evidence type="ECO:0000313" key="5">
    <source>
        <dbReference type="EMBL" id="MES1918509.1"/>
    </source>
</evidence>
<dbReference type="InterPro" id="IPR000001">
    <property type="entry name" value="Kringle"/>
</dbReference>
<feature type="signal peptide" evidence="3">
    <location>
        <begin position="1"/>
        <end position="18"/>
    </location>
</feature>
<dbReference type="Proteomes" id="UP001439008">
    <property type="component" value="Unassembled WGS sequence"/>
</dbReference>
<evidence type="ECO:0000259" key="4">
    <source>
        <dbReference type="PROSITE" id="PS50070"/>
    </source>
</evidence>
<evidence type="ECO:0000256" key="1">
    <source>
        <dbReference type="ARBA" id="ARBA00022572"/>
    </source>
</evidence>
<organism evidence="5 6">
    <name type="scientific">Bonamia ostreae</name>
    <dbReference type="NCBI Taxonomy" id="126728"/>
    <lineage>
        <taxon>Eukaryota</taxon>
        <taxon>Sar</taxon>
        <taxon>Rhizaria</taxon>
        <taxon>Endomyxa</taxon>
        <taxon>Ascetosporea</taxon>
        <taxon>Haplosporida</taxon>
        <taxon>Bonamia</taxon>
    </lineage>
</organism>
<dbReference type="Gene3D" id="2.40.20.10">
    <property type="entry name" value="Plasminogen Kringle 4"/>
    <property type="match status" value="1"/>
</dbReference>
<dbReference type="EMBL" id="JBDODL010000075">
    <property type="protein sequence ID" value="MES1918509.1"/>
    <property type="molecule type" value="Genomic_DNA"/>
</dbReference>
<evidence type="ECO:0000256" key="2">
    <source>
        <dbReference type="ARBA" id="ARBA00023157"/>
    </source>
</evidence>
<dbReference type="SUPFAM" id="SSF57440">
    <property type="entry name" value="Kringle-like"/>
    <property type="match status" value="1"/>
</dbReference>
<name>A0ABV2AGC7_9EUKA</name>
<feature type="domain" description="Kringle" evidence="4">
    <location>
        <begin position="27"/>
        <end position="104"/>
    </location>
</feature>
<keyword evidence="1" id="KW-0420">Kringle</keyword>
<comment type="caution">
    <text evidence="5">The sequence shown here is derived from an EMBL/GenBank/DDBJ whole genome shotgun (WGS) entry which is preliminary data.</text>
</comment>
<dbReference type="PROSITE" id="PS50070">
    <property type="entry name" value="KRINGLE_2"/>
    <property type="match status" value="1"/>
</dbReference>
<evidence type="ECO:0000313" key="6">
    <source>
        <dbReference type="Proteomes" id="UP001439008"/>
    </source>
</evidence>
<reference evidence="5 6" key="1">
    <citation type="journal article" date="2024" name="BMC Biol.">
        <title>Comparative genomics of Ascetosporea gives new insight into the evolutionary basis for animal parasitism in Rhizaria.</title>
        <authorList>
            <person name="Hiltunen Thoren M."/>
            <person name="Onut-Brannstrom I."/>
            <person name="Alfjorden A."/>
            <person name="Peckova H."/>
            <person name="Swords F."/>
            <person name="Hooper C."/>
            <person name="Holzer A.S."/>
            <person name="Bass D."/>
            <person name="Burki F."/>
        </authorList>
    </citation>
    <scope>NUCLEOTIDE SEQUENCE [LARGE SCALE GENOMIC DNA]</scope>
    <source>
        <strain evidence="5">20-A016</strain>
    </source>
</reference>
<accession>A0ABV2AGC7</accession>
<dbReference type="SMART" id="SM00130">
    <property type="entry name" value="KR"/>
    <property type="match status" value="1"/>
</dbReference>